<keyword evidence="2" id="KW-1185">Reference proteome</keyword>
<organism evidence="1 2">
    <name type="scientific">Penicillium oxalicum (strain 114-2 / CGMCC 5302)</name>
    <name type="common">Penicillium decumbens</name>
    <dbReference type="NCBI Taxonomy" id="933388"/>
    <lineage>
        <taxon>Eukaryota</taxon>
        <taxon>Fungi</taxon>
        <taxon>Dikarya</taxon>
        <taxon>Ascomycota</taxon>
        <taxon>Pezizomycotina</taxon>
        <taxon>Eurotiomycetes</taxon>
        <taxon>Eurotiomycetidae</taxon>
        <taxon>Eurotiales</taxon>
        <taxon>Aspergillaceae</taxon>
        <taxon>Penicillium</taxon>
    </lineage>
</organism>
<dbReference type="OrthoDB" id="4306236at2759"/>
<dbReference type="Proteomes" id="UP000019376">
    <property type="component" value="Unassembled WGS sequence"/>
</dbReference>
<dbReference type="STRING" id="933388.S7ZWM4"/>
<dbReference type="AlphaFoldDB" id="S7ZWM4"/>
<evidence type="ECO:0000313" key="1">
    <source>
        <dbReference type="EMBL" id="EPS34829.1"/>
    </source>
</evidence>
<proteinExistence type="predicted"/>
<dbReference type="EMBL" id="KB644415">
    <property type="protein sequence ID" value="EPS34829.1"/>
    <property type="molecule type" value="Genomic_DNA"/>
</dbReference>
<sequence>MNGAPKLPQSSCNVNLGDSFLEELPPSIKRYTYHGESQFFDILKSEFDRSQASSDASEFILFRASKETIQTLFQNEDSSPVAKYLSSFDTKEQLFLVKMTSVPHGVAPVLMHDMIMHAVQLIGLSSSLKGYANVKCQGEFRGKAADFSWGPKRGPRGRPSPRTVTLEVAYTENESKLNSDVRFWLDPDNGKANVCLTLRIGRSKPEIRVEKWEIQNDRIHRSQVIWVTKRGGQTYVSDALVISFESVFLRAASCPRERDLEISQEQLKMVAEGIWEEQCW</sequence>
<accession>S7ZWM4</accession>
<protein>
    <submittedName>
        <fullName evidence="1">Uncharacterized protein</fullName>
    </submittedName>
</protein>
<gene>
    <name evidence="1" type="ORF">PDE_09793</name>
</gene>
<reference evidence="1 2" key="1">
    <citation type="journal article" date="2013" name="PLoS ONE">
        <title>Genomic and secretomic analyses reveal unique features of the lignocellulolytic enzyme system of Penicillium decumbens.</title>
        <authorList>
            <person name="Liu G."/>
            <person name="Zhang L."/>
            <person name="Wei X."/>
            <person name="Zou G."/>
            <person name="Qin Y."/>
            <person name="Ma L."/>
            <person name="Li J."/>
            <person name="Zheng H."/>
            <person name="Wang S."/>
            <person name="Wang C."/>
            <person name="Xun L."/>
            <person name="Zhao G.-P."/>
            <person name="Zhou Z."/>
            <person name="Qu Y."/>
        </authorList>
    </citation>
    <scope>NUCLEOTIDE SEQUENCE [LARGE SCALE GENOMIC DNA]</scope>
    <source>
        <strain evidence="2">114-2 / CGMCC 5302</strain>
    </source>
</reference>
<name>S7ZWM4_PENO1</name>
<dbReference type="eggNOG" id="ENOG502SX21">
    <property type="taxonomic scope" value="Eukaryota"/>
</dbReference>
<evidence type="ECO:0000313" key="2">
    <source>
        <dbReference type="Proteomes" id="UP000019376"/>
    </source>
</evidence>
<dbReference type="PhylomeDB" id="S7ZWM4"/>
<dbReference type="HOGENOM" id="CLU_058490_3_0_1"/>